<gene>
    <name evidence="7" type="ORF">KT99_12104</name>
</gene>
<dbReference type="Pfam" id="PF08007">
    <property type="entry name" value="JmjC_2"/>
    <property type="match status" value="1"/>
</dbReference>
<evidence type="ECO:0000256" key="1">
    <source>
        <dbReference type="ARBA" id="ARBA00001954"/>
    </source>
</evidence>
<dbReference type="PROSITE" id="PS51184">
    <property type="entry name" value="JMJC"/>
    <property type="match status" value="1"/>
</dbReference>
<keyword evidence="5" id="KW-0408">Iron</keyword>
<sequence>MAIFVASIAQIFHGFITMHLHLGELTPETFLRDYWQKKPLVIRQGFKNFEDLLTPEDMAGLACDDMVESRRIYKTEGEWQAEFGPFDSYEHLGESDWTLVVQALNNWVPKADELIQCFDFIPRWRLDDVMVSYATPGGGVGPHIDLYDVFICQGSGRRRWRVGDRGPHKEFAAHPALLHTEAFEAIIDVELLPGDILYLPPGFPHDGVALEASMSFSVGYRTASAKDMVSALADHLIDNDLGCEQIADPGRPLARQSGKISDADLARIKAQLLDTLDDQLISEFSGRYLTQSKCELDLVDEELGFQPTDIVELLGNQALTRLGGLRCLYFEHTVGQGIFYLNGEQISMPSRLMTIIMMLCDHQILTPEMLEPWLNDADFLDMLTTWVNVGFWYFQES</sequence>
<keyword evidence="8" id="KW-1185">Reference proteome</keyword>
<dbReference type="PANTHER" id="PTHR13096">
    <property type="entry name" value="MINA53 MYC INDUCED NUCLEAR ANTIGEN"/>
    <property type="match status" value="1"/>
</dbReference>
<dbReference type="AlphaFoldDB" id="A9EK56"/>
<dbReference type="Gene3D" id="2.60.120.650">
    <property type="entry name" value="Cupin"/>
    <property type="match status" value="1"/>
</dbReference>
<dbReference type="GO" id="GO:0016706">
    <property type="term" value="F:2-oxoglutarate-dependent dioxygenase activity"/>
    <property type="evidence" value="ECO:0007669"/>
    <property type="project" value="TreeGrafter"/>
</dbReference>
<dbReference type="Pfam" id="PF20514">
    <property type="entry name" value="WHD_ROXA"/>
    <property type="match status" value="1"/>
</dbReference>
<dbReference type="SMART" id="SM00558">
    <property type="entry name" value="JmjC"/>
    <property type="match status" value="1"/>
</dbReference>
<dbReference type="PANTHER" id="PTHR13096:SF8">
    <property type="entry name" value="RIBOSOMAL OXYGENASE 1"/>
    <property type="match status" value="1"/>
</dbReference>
<feature type="domain" description="JmjC" evidence="6">
    <location>
        <begin position="110"/>
        <end position="237"/>
    </location>
</feature>
<evidence type="ECO:0000256" key="3">
    <source>
        <dbReference type="ARBA" id="ARBA00022964"/>
    </source>
</evidence>
<keyword evidence="2" id="KW-0479">Metal-binding</keyword>
<reference evidence="7 8" key="1">
    <citation type="submission" date="2007-10" db="EMBL/GenBank/DDBJ databases">
        <authorList>
            <person name="Yayanos A."/>
            <person name="Ferriera S."/>
            <person name="Johnson J."/>
            <person name="Kravitz S."/>
            <person name="Halpern A."/>
            <person name="Remington K."/>
            <person name="Beeson K."/>
            <person name="Tran B."/>
            <person name="Rogers Y.-H."/>
            <person name="Friedman R."/>
            <person name="Venter J.C."/>
        </authorList>
    </citation>
    <scope>NUCLEOTIDE SEQUENCE [LARGE SCALE GENOMIC DNA]</scope>
    <source>
        <strain evidence="7 8">KT99</strain>
    </source>
</reference>
<protein>
    <recommendedName>
        <fullName evidence="6">JmjC domain-containing protein</fullName>
    </recommendedName>
</protein>
<evidence type="ECO:0000256" key="2">
    <source>
        <dbReference type="ARBA" id="ARBA00022723"/>
    </source>
</evidence>
<dbReference type="InterPro" id="IPR046799">
    <property type="entry name" value="ROXA-like_wH"/>
</dbReference>
<organism evidence="7 8">
    <name type="scientific">Shewanella benthica KT99</name>
    <dbReference type="NCBI Taxonomy" id="314608"/>
    <lineage>
        <taxon>Bacteria</taxon>
        <taxon>Pseudomonadati</taxon>
        <taxon>Pseudomonadota</taxon>
        <taxon>Gammaproteobacteria</taxon>
        <taxon>Alteromonadales</taxon>
        <taxon>Shewanellaceae</taxon>
        <taxon>Shewanella</taxon>
    </lineage>
</organism>
<evidence type="ECO:0000256" key="5">
    <source>
        <dbReference type="ARBA" id="ARBA00023004"/>
    </source>
</evidence>
<dbReference type="SUPFAM" id="SSF51197">
    <property type="entry name" value="Clavaminate synthase-like"/>
    <property type="match status" value="1"/>
</dbReference>
<dbReference type="InterPro" id="IPR003347">
    <property type="entry name" value="JmjC_dom"/>
</dbReference>
<dbReference type="Proteomes" id="UP000005839">
    <property type="component" value="Unassembled WGS sequence"/>
</dbReference>
<keyword evidence="3" id="KW-0223">Dioxygenase</keyword>
<evidence type="ECO:0000313" key="8">
    <source>
        <dbReference type="Proteomes" id="UP000005839"/>
    </source>
</evidence>
<evidence type="ECO:0000313" key="7">
    <source>
        <dbReference type="EMBL" id="EDP99527.1"/>
    </source>
</evidence>
<comment type="cofactor">
    <cofactor evidence="1">
        <name>Fe(2+)</name>
        <dbReference type="ChEBI" id="CHEBI:29033"/>
    </cofactor>
</comment>
<name>A9EK56_9GAMM</name>
<comment type="caution">
    <text evidence="7">The sequence shown here is derived from an EMBL/GenBank/DDBJ whole genome shotgun (WGS) entry which is preliminary data.</text>
</comment>
<dbReference type="EMBL" id="ABIC01000037">
    <property type="protein sequence ID" value="EDP99527.1"/>
    <property type="molecule type" value="Genomic_DNA"/>
</dbReference>
<dbReference type="STRING" id="314608.KT99_12104"/>
<evidence type="ECO:0000259" key="6">
    <source>
        <dbReference type="PROSITE" id="PS51184"/>
    </source>
</evidence>
<dbReference type="GO" id="GO:0046872">
    <property type="term" value="F:metal ion binding"/>
    <property type="evidence" value="ECO:0007669"/>
    <property type="project" value="UniProtKB-KW"/>
</dbReference>
<dbReference type="InterPro" id="IPR039994">
    <property type="entry name" value="NO66-like"/>
</dbReference>
<accession>A9EK56</accession>
<keyword evidence="4" id="KW-0560">Oxidoreductase</keyword>
<evidence type="ECO:0000256" key="4">
    <source>
        <dbReference type="ARBA" id="ARBA00023002"/>
    </source>
</evidence>
<dbReference type="Gene3D" id="3.40.366.30">
    <property type="entry name" value="50S ribosomal protein L16 arginine hydroxylase, Chain A, Domain 2"/>
    <property type="match status" value="1"/>
</dbReference>
<proteinExistence type="predicted"/>